<evidence type="ECO:0000313" key="1">
    <source>
        <dbReference type="EMBL" id="PKI34701.1"/>
    </source>
</evidence>
<gene>
    <name evidence="1" type="ORF">CRG98_044903</name>
</gene>
<evidence type="ECO:0000313" key="2">
    <source>
        <dbReference type="Proteomes" id="UP000233551"/>
    </source>
</evidence>
<dbReference type="AlphaFoldDB" id="A0A2I0HSN0"/>
<dbReference type="EMBL" id="PGOL01005748">
    <property type="protein sequence ID" value="PKI34701.1"/>
    <property type="molecule type" value="Genomic_DNA"/>
</dbReference>
<dbReference type="Proteomes" id="UP000233551">
    <property type="component" value="Unassembled WGS sequence"/>
</dbReference>
<name>A0A2I0HSN0_PUNGR</name>
<comment type="caution">
    <text evidence="1">The sequence shown here is derived from an EMBL/GenBank/DDBJ whole genome shotgun (WGS) entry which is preliminary data.</text>
</comment>
<accession>A0A2I0HSN0</accession>
<organism evidence="1 2">
    <name type="scientific">Punica granatum</name>
    <name type="common">Pomegranate</name>
    <dbReference type="NCBI Taxonomy" id="22663"/>
    <lineage>
        <taxon>Eukaryota</taxon>
        <taxon>Viridiplantae</taxon>
        <taxon>Streptophyta</taxon>
        <taxon>Embryophyta</taxon>
        <taxon>Tracheophyta</taxon>
        <taxon>Spermatophyta</taxon>
        <taxon>Magnoliopsida</taxon>
        <taxon>eudicotyledons</taxon>
        <taxon>Gunneridae</taxon>
        <taxon>Pentapetalae</taxon>
        <taxon>rosids</taxon>
        <taxon>malvids</taxon>
        <taxon>Myrtales</taxon>
        <taxon>Lythraceae</taxon>
        <taxon>Punica</taxon>
    </lineage>
</organism>
<sequence length="76" mass="9159">MDRIFSGRFSEFFAQFPFTVFLNTNEKTQRQSWQSDNCDLIMFRGKDRGPKAVWREYNMMLHHQACECYAIRIEIA</sequence>
<keyword evidence="2" id="KW-1185">Reference proteome</keyword>
<protein>
    <submittedName>
        <fullName evidence="1">Uncharacterized protein</fullName>
    </submittedName>
</protein>
<reference evidence="1 2" key="1">
    <citation type="submission" date="2017-11" db="EMBL/GenBank/DDBJ databases">
        <title>De-novo sequencing of pomegranate (Punica granatum L.) genome.</title>
        <authorList>
            <person name="Akparov Z."/>
            <person name="Amiraslanov A."/>
            <person name="Hajiyeva S."/>
            <person name="Abbasov M."/>
            <person name="Kaur K."/>
            <person name="Hamwieh A."/>
            <person name="Solovyev V."/>
            <person name="Salamov A."/>
            <person name="Braich B."/>
            <person name="Kosarev P."/>
            <person name="Mahmoud A."/>
            <person name="Hajiyev E."/>
            <person name="Babayeva S."/>
            <person name="Izzatullayeva V."/>
            <person name="Mammadov A."/>
            <person name="Mammadov A."/>
            <person name="Sharifova S."/>
            <person name="Ojaghi J."/>
            <person name="Eynullazada K."/>
            <person name="Bayramov B."/>
            <person name="Abdulazimova A."/>
            <person name="Shahmuradov I."/>
        </authorList>
    </citation>
    <scope>NUCLEOTIDE SEQUENCE [LARGE SCALE GENOMIC DNA]</scope>
    <source>
        <strain evidence="2">cv. AG2017</strain>
        <tissue evidence="1">Leaf</tissue>
    </source>
</reference>
<proteinExistence type="predicted"/>